<dbReference type="PROSITE" id="PS50240">
    <property type="entry name" value="TRYPSIN_DOM"/>
    <property type="match status" value="1"/>
</dbReference>
<keyword evidence="2" id="KW-0645">Protease</keyword>
<dbReference type="PROSITE" id="PS00135">
    <property type="entry name" value="TRYPSIN_SER"/>
    <property type="match status" value="1"/>
</dbReference>
<organism evidence="5 7">
    <name type="scientific">Priapulus caudatus</name>
    <name type="common">Priapulid worm</name>
    <dbReference type="NCBI Taxonomy" id="37621"/>
    <lineage>
        <taxon>Eukaryota</taxon>
        <taxon>Metazoa</taxon>
        <taxon>Ecdysozoa</taxon>
        <taxon>Scalidophora</taxon>
        <taxon>Priapulida</taxon>
        <taxon>Priapulimorpha</taxon>
        <taxon>Priapulimorphida</taxon>
        <taxon>Priapulidae</taxon>
        <taxon>Priapulus</taxon>
    </lineage>
</organism>
<reference evidence="6 7" key="1">
    <citation type="submission" date="2025-05" db="UniProtKB">
        <authorList>
            <consortium name="RefSeq"/>
        </authorList>
    </citation>
    <scope>IDENTIFICATION</scope>
</reference>
<evidence type="ECO:0000313" key="5">
    <source>
        <dbReference type="Proteomes" id="UP000695022"/>
    </source>
</evidence>
<feature type="domain" description="Peptidase S1" evidence="4">
    <location>
        <begin position="43"/>
        <end position="274"/>
    </location>
</feature>
<dbReference type="PRINTS" id="PR00722">
    <property type="entry name" value="CHYMOTRYPSIN"/>
</dbReference>
<feature type="signal peptide" evidence="3">
    <location>
        <begin position="1"/>
        <end position="15"/>
    </location>
</feature>
<dbReference type="InterPro" id="IPR001254">
    <property type="entry name" value="Trypsin_dom"/>
</dbReference>
<keyword evidence="1" id="KW-1015">Disulfide bond</keyword>
<dbReference type="GeneID" id="106805802"/>
<dbReference type="SMART" id="SM00020">
    <property type="entry name" value="Tryp_SPc"/>
    <property type="match status" value="1"/>
</dbReference>
<evidence type="ECO:0000313" key="6">
    <source>
        <dbReference type="RefSeq" id="XP_014663031.1"/>
    </source>
</evidence>
<proteinExistence type="predicted"/>
<dbReference type="SUPFAM" id="SSF50494">
    <property type="entry name" value="Trypsin-like serine proteases"/>
    <property type="match status" value="1"/>
</dbReference>
<dbReference type="Proteomes" id="UP000695022">
    <property type="component" value="Unplaced"/>
</dbReference>
<evidence type="ECO:0000313" key="7">
    <source>
        <dbReference type="RefSeq" id="XP_014663038.1"/>
    </source>
</evidence>
<accession>A0ABM1DSW7</accession>
<dbReference type="InterPro" id="IPR001314">
    <property type="entry name" value="Peptidase_S1A"/>
</dbReference>
<dbReference type="Pfam" id="PF00089">
    <property type="entry name" value="Trypsin"/>
    <property type="match status" value="1"/>
</dbReference>
<gene>
    <name evidence="6 7" type="primary">LOC106805802</name>
</gene>
<evidence type="ECO:0000256" key="3">
    <source>
        <dbReference type="SAM" id="SignalP"/>
    </source>
</evidence>
<dbReference type="PROSITE" id="PS00134">
    <property type="entry name" value="TRYPSIN_HIS"/>
    <property type="match status" value="1"/>
</dbReference>
<dbReference type="RefSeq" id="XP_014663038.1">
    <property type="nucleotide sequence ID" value="XM_014807552.1"/>
</dbReference>
<dbReference type="InterPro" id="IPR009003">
    <property type="entry name" value="Peptidase_S1_PA"/>
</dbReference>
<sequence length="274" mass="29272">MTLLIAFALVCVAAADLQGGLNPGRPRWPRLPEGVKPMDDSKIVGGATTTIDKFPYQVAMYKDGNFICGGELIRTNVVLTAAHCVHRYENSPSRFEIRVGSTTYSGGTRHRVSRVNKHSSYNSYTTDYDVATMILSSSVSINTYTQLVTMASGGSSYSGYTGTVSGWGTTSEDGNISRNLRYVNVAIMSNVQCADVLGSGVITNRMMCAGYPDGGKDACQGDSGGPLVINHSMSNPSNSVLVGIVSWGYGCARPQSPGIYSRVTVLRGWIDAYS</sequence>
<feature type="chain" id="PRO_5045022179" evidence="3">
    <location>
        <begin position="16"/>
        <end position="274"/>
    </location>
</feature>
<dbReference type="PANTHER" id="PTHR24252">
    <property type="entry name" value="ACROSIN-RELATED"/>
    <property type="match status" value="1"/>
</dbReference>
<dbReference type="InterPro" id="IPR033116">
    <property type="entry name" value="TRYPSIN_SER"/>
</dbReference>
<keyword evidence="3" id="KW-0732">Signal</keyword>
<keyword evidence="5" id="KW-1185">Reference proteome</keyword>
<evidence type="ECO:0000259" key="4">
    <source>
        <dbReference type="PROSITE" id="PS50240"/>
    </source>
</evidence>
<protein>
    <submittedName>
        <fullName evidence="6 7">Trypsin alpha-like</fullName>
    </submittedName>
</protein>
<dbReference type="PANTHER" id="PTHR24252:SF7">
    <property type="entry name" value="HYALIN"/>
    <property type="match status" value="1"/>
</dbReference>
<evidence type="ECO:0000256" key="1">
    <source>
        <dbReference type="ARBA" id="ARBA00023157"/>
    </source>
</evidence>
<dbReference type="RefSeq" id="XP_014663031.1">
    <property type="nucleotide sequence ID" value="XM_014807545.1"/>
</dbReference>
<dbReference type="CDD" id="cd00190">
    <property type="entry name" value="Tryp_SPc"/>
    <property type="match status" value="1"/>
</dbReference>
<dbReference type="InterPro" id="IPR043504">
    <property type="entry name" value="Peptidase_S1_PA_chymotrypsin"/>
</dbReference>
<evidence type="ECO:0000256" key="2">
    <source>
        <dbReference type="RuleBase" id="RU363034"/>
    </source>
</evidence>
<keyword evidence="2" id="KW-0378">Hydrolase</keyword>
<dbReference type="Gene3D" id="2.40.10.10">
    <property type="entry name" value="Trypsin-like serine proteases"/>
    <property type="match status" value="1"/>
</dbReference>
<name>A0ABM1DSW7_PRICU</name>
<dbReference type="InterPro" id="IPR018114">
    <property type="entry name" value="TRYPSIN_HIS"/>
</dbReference>
<keyword evidence="2" id="KW-0720">Serine protease</keyword>